<keyword evidence="3" id="KW-0732">Signal</keyword>
<evidence type="ECO:0000256" key="1">
    <source>
        <dbReference type="ARBA" id="ARBA00001933"/>
    </source>
</evidence>
<accession>A0ABR1FZ61</accession>
<dbReference type="SUPFAM" id="SSF53383">
    <property type="entry name" value="PLP-dependent transferases"/>
    <property type="match status" value="1"/>
</dbReference>
<reference evidence="5 6" key="1">
    <citation type="submission" date="2024-03" db="EMBL/GenBank/DDBJ databases">
        <title>Aureococcus anophagefferens CCMP1851 and Kratosvirus quantuckense: Draft genome of a second virus-susceptible host strain in the model system.</title>
        <authorList>
            <person name="Chase E."/>
            <person name="Truchon A.R."/>
            <person name="Schepens W."/>
            <person name="Wilhelm S.W."/>
        </authorList>
    </citation>
    <scope>NUCLEOTIDE SEQUENCE [LARGE SCALE GENOMIC DNA]</scope>
    <source>
        <strain evidence="5 6">CCMP1851</strain>
    </source>
</reference>
<dbReference type="InterPro" id="IPR000192">
    <property type="entry name" value="Aminotrans_V_dom"/>
</dbReference>
<dbReference type="EMBL" id="JBBJCI010000185">
    <property type="protein sequence ID" value="KAK7241547.1"/>
    <property type="molecule type" value="Genomic_DNA"/>
</dbReference>
<comment type="cofactor">
    <cofactor evidence="1">
        <name>pyridoxal 5'-phosphate</name>
        <dbReference type="ChEBI" id="CHEBI:597326"/>
    </cofactor>
</comment>
<sequence>MAGGPNPLLLASVLLASAVATALNLRGRRRSRGGLGTPLPSEGGCVYLDYAATCPIYPEVADAMVPFLYDHWGNPSSGHAYGAPCRSAVADARGSIARLLGCASEEVAFCSCGSEADNWAILASLGGKRRHVVVSAVEHPAILACVDALEREGRCDVSRVGVDARGVVDPAAVADAVKPGETALVSVMLANNEVGSVMDVAAISAAVKARDAGILVHTDAAQAVGKIDVNAKRLGVDYLTLVGHKFGAPKGVAALYHRRGAPLRSMLFGGGQEGGLRAGTEAVPSVVALGAAAAIWTREGAAIAAHSAAMRDRLRRRLEAALGPERCAVNGPLGAGGEALPNVLSFAVRGARAARVLGDVGDRVAASASAACHSGSDAVSAVLLAVGVETELALGTLRLSVGRHTTAREVDAAADVLAAAILAADAKTHDGLNRRLGADATAPVAALKKRRGAEDPGVVAAEAAVRKAYAALRKLDKRATPEHADAALDAVDAAVAAAKRA</sequence>
<feature type="chain" id="PRO_5047167607" evidence="3">
    <location>
        <begin position="23"/>
        <end position="501"/>
    </location>
</feature>
<evidence type="ECO:0000256" key="2">
    <source>
        <dbReference type="ARBA" id="ARBA00006490"/>
    </source>
</evidence>
<proteinExistence type="inferred from homology"/>
<dbReference type="InterPro" id="IPR015421">
    <property type="entry name" value="PyrdxlP-dep_Trfase_major"/>
</dbReference>
<feature type="domain" description="Aminotransferase class V" evidence="4">
    <location>
        <begin position="46"/>
        <end position="412"/>
    </location>
</feature>
<dbReference type="Gene3D" id="1.10.260.50">
    <property type="match status" value="1"/>
</dbReference>
<protein>
    <submittedName>
        <fullName evidence="5">Cysteine desulfurase</fullName>
    </submittedName>
</protein>
<evidence type="ECO:0000259" key="4">
    <source>
        <dbReference type="Pfam" id="PF00266"/>
    </source>
</evidence>
<name>A0ABR1FZ61_AURAN</name>
<evidence type="ECO:0000256" key="3">
    <source>
        <dbReference type="SAM" id="SignalP"/>
    </source>
</evidence>
<dbReference type="Pfam" id="PF00266">
    <property type="entry name" value="Aminotran_5"/>
    <property type="match status" value="1"/>
</dbReference>
<dbReference type="Proteomes" id="UP001363151">
    <property type="component" value="Unassembled WGS sequence"/>
</dbReference>
<evidence type="ECO:0000313" key="6">
    <source>
        <dbReference type="Proteomes" id="UP001363151"/>
    </source>
</evidence>
<dbReference type="Gene3D" id="3.90.1150.10">
    <property type="entry name" value="Aspartate Aminotransferase, domain 1"/>
    <property type="match status" value="1"/>
</dbReference>
<dbReference type="InterPro" id="IPR015424">
    <property type="entry name" value="PyrdxlP-dep_Trfase"/>
</dbReference>
<gene>
    <name evidence="5" type="primary">SCLY</name>
    <name evidence="5" type="ORF">SO694_0027105</name>
</gene>
<dbReference type="InterPro" id="IPR015422">
    <property type="entry name" value="PyrdxlP-dep_Trfase_small"/>
</dbReference>
<comment type="similarity">
    <text evidence="2">Belongs to the class-V pyridoxal-phosphate-dependent aminotransferase family. NifS/IscS subfamily.</text>
</comment>
<dbReference type="PANTHER" id="PTHR11601">
    <property type="entry name" value="CYSTEINE DESULFURYLASE FAMILY MEMBER"/>
    <property type="match status" value="1"/>
</dbReference>
<dbReference type="Gene3D" id="3.40.640.10">
    <property type="entry name" value="Type I PLP-dependent aspartate aminotransferase-like (Major domain)"/>
    <property type="match status" value="1"/>
</dbReference>
<evidence type="ECO:0000313" key="5">
    <source>
        <dbReference type="EMBL" id="KAK7241547.1"/>
    </source>
</evidence>
<dbReference type="PANTHER" id="PTHR11601:SF34">
    <property type="entry name" value="CYSTEINE DESULFURASE"/>
    <property type="match status" value="1"/>
</dbReference>
<organism evidence="5 6">
    <name type="scientific">Aureococcus anophagefferens</name>
    <name type="common">Harmful bloom alga</name>
    <dbReference type="NCBI Taxonomy" id="44056"/>
    <lineage>
        <taxon>Eukaryota</taxon>
        <taxon>Sar</taxon>
        <taxon>Stramenopiles</taxon>
        <taxon>Ochrophyta</taxon>
        <taxon>Pelagophyceae</taxon>
        <taxon>Pelagomonadales</taxon>
        <taxon>Pelagomonadaceae</taxon>
        <taxon>Aureococcus</taxon>
    </lineage>
</organism>
<feature type="signal peptide" evidence="3">
    <location>
        <begin position="1"/>
        <end position="22"/>
    </location>
</feature>
<keyword evidence="6" id="KW-1185">Reference proteome</keyword>
<comment type="caution">
    <text evidence="5">The sequence shown here is derived from an EMBL/GenBank/DDBJ whole genome shotgun (WGS) entry which is preliminary data.</text>
</comment>